<name>A0A2W5Z593_9BACT</name>
<proteinExistence type="predicted"/>
<evidence type="ECO:0000256" key="1">
    <source>
        <dbReference type="SAM" id="MobiDB-lite"/>
    </source>
</evidence>
<accession>A0A2W5Z593</accession>
<organism evidence="2 3">
    <name type="scientific">Candidatus Aeolococcus gillhamiae</name>
    <dbReference type="NCBI Taxonomy" id="3127015"/>
    <lineage>
        <taxon>Bacteria</taxon>
        <taxon>Bacillati</taxon>
        <taxon>Candidatus Dormiibacterota</taxon>
        <taxon>Candidatus Dormibacteria</taxon>
        <taxon>Candidatus Aeolococcales</taxon>
        <taxon>Candidatus Aeolococcaceae</taxon>
        <taxon>Candidatus Aeolococcus</taxon>
    </lineage>
</organism>
<feature type="compositionally biased region" description="Basic and acidic residues" evidence="1">
    <location>
        <begin position="32"/>
        <end position="49"/>
    </location>
</feature>
<dbReference type="AlphaFoldDB" id="A0A2W5Z593"/>
<sequence>MRQAVEDAERGHVHDGIGEEVGVCAVQGGAQDIHDASEHHSAQARRHCETAISGEPPHHRRDGEQAGPDDEGDDPELHPEQPILVAIGEDDVAPEPAQVVPIQAVGHGEDHDDVRDKHPPHPSPDEESPDPDDVEADGQRADKVGLRDQLEKHVQVRRRACGWRRDRRRFGDGSQRDVWPAGQQRDHRGPGRHGHPGSPGAQQR</sequence>
<dbReference type="Proteomes" id="UP000248724">
    <property type="component" value="Unassembled WGS sequence"/>
</dbReference>
<evidence type="ECO:0000313" key="3">
    <source>
        <dbReference type="Proteomes" id="UP000248724"/>
    </source>
</evidence>
<feature type="region of interest" description="Disordered" evidence="1">
    <location>
        <begin position="28"/>
        <end position="204"/>
    </location>
</feature>
<feature type="compositionally biased region" description="Basic and acidic residues" evidence="1">
    <location>
        <begin position="107"/>
        <end position="119"/>
    </location>
</feature>
<feature type="compositionally biased region" description="Basic and acidic residues" evidence="1">
    <location>
        <begin position="137"/>
        <end position="154"/>
    </location>
</feature>
<feature type="compositionally biased region" description="Acidic residues" evidence="1">
    <location>
        <begin position="125"/>
        <end position="136"/>
    </location>
</feature>
<comment type="caution">
    <text evidence="2">The sequence shown here is derived from an EMBL/GenBank/DDBJ whole genome shotgun (WGS) entry which is preliminary data.</text>
</comment>
<dbReference type="EMBL" id="QHBU01000153">
    <property type="protein sequence ID" value="PZR80423.1"/>
    <property type="molecule type" value="Genomic_DNA"/>
</dbReference>
<reference evidence="2 3" key="1">
    <citation type="journal article" date="2017" name="Nature">
        <title>Atmospheric trace gases support primary production in Antarctic desert surface soil.</title>
        <authorList>
            <person name="Ji M."/>
            <person name="Greening C."/>
            <person name="Vanwonterghem I."/>
            <person name="Carere C.R."/>
            <person name="Bay S.K."/>
            <person name="Steen J.A."/>
            <person name="Montgomery K."/>
            <person name="Lines T."/>
            <person name="Beardall J."/>
            <person name="van Dorst J."/>
            <person name="Snape I."/>
            <person name="Stott M.B."/>
            <person name="Hugenholtz P."/>
            <person name="Ferrari B.C."/>
        </authorList>
    </citation>
    <scope>NUCLEOTIDE SEQUENCE [LARGE SCALE GENOMIC DNA]</scope>
    <source>
        <strain evidence="2">RRmetagenome_bin12</strain>
    </source>
</reference>
<protein>
    <submittedName>
        <fullName evidence="2">Uncharacterized protein</fullName>
    </submittedName>
</protein>
<gene>
    <name evidence="2" type="ORF">DLM65_08295</name>
</gene>
<evidence type="ECO:0000313" key="2">
    <source>
        <dbReference type="EMBL" id="PZR80423.1"/>
    </source>
</evidence>
<feature type="compositionally biased region" description="Basic residues" evidence="1">
    <location>
        <begin position="155"/>
        <end position="168"/>
    </location>
</feature>